<evidence type="ECO:0000256" key="2">
    <source>
        <dbReference type="RuleBase" id="RU003749"/>
    </source>
</evidence>
<evidence type="ECO:0000259" key="3">
    <source>
        <dbReference type="PROSITE" id="PS50801"/>
    </source>
</evidence>
<dbReference type="OrthoDB" id="9796601at2"/>
<accession>A0A1H7KCJ1</accession>
<evidence type="ECO:0000313" key="4">
    <source>
        <dbReference type="EMBL" id="SEK83677.1"/>
    </source>
</evidence>
<dbReference type="InterPro" id="IPR003658">
    <property type="entry name" value="Anti-sigma_ant"/>
</dbReference>
<gene>
    <name evidence="4" type="ORF">SAMN05216469_106133</name>
</gene>
<dbReference type="PANTHER" id="PTHR33495">
    <property type="entry name" value="ANTI-SIGMA FACTOR ANTAGONIST TM_1081-RELATED-RELATED"/>
    <property type="match status" value="1"/>
</dbReference>
<dbReference type="InterPro" id="IPR036513">
    <property type="entry name" value="STAS_dom_sf"/>
</dbReference>
<feature type="domain" description="STAS" evidence="3">
    <location>
        <begin position="1"/>
        <end position="93"/>
    </location>
</feature>
<dbReference type="RefSeq" id="WP_074832695.1">
    <property type="nucleotide sequence ID" value="NZ_FOAT01000006.1"/>
</dbReference>
<dbReference type="AlphaFoldDB" id="A0A1H7KCJ1"/>
<dbReference type="InterPro" id="IPR002645">
    <property type="entry name" value="STAS_dom"/>
</dbReference>
<dbReference type="CDD" id="cd07043">
    <property type="entry name" value="STAS_anti-anti-sigma_factors"/>
    <property type="match status" value="1"/>
</dbReference>
<dbReference type="Pfam" id="PF01740">
    <property type="entry name" value="STAS"/>
    <property type="match status" value="1"/>
</dbReference>
<comment type="similarity">
    <text evidence="1 2">Belongs to the anti-sigma-factor antagonist family.</text>
</comment>
<evidence type="ECO:0000313" key="5">
    <source>
        <dbReference type="Proteomes" id="UP000186015"/>
    </source>
</evidence>
<dbReference type="NCBIfam" id="TIGR00377">
    <property type="entry name" value="ant_ant_sig"/>
    <property type="match status" value="1"/>
</dbReference>
<protein>
    <recommendedName>
        <fullName evidence="2">Anti-sigma factor antagonist</fullName>
    </recommendedName>
</protein>
<dbReference type="Gene3D" id="3.30.750.24">
    <property type="entry name" value="STAS domain"/>
    <property type="match status" value="1"/>
</dbReference>
<dbReference type="Proteomes" id="UP000186015">
    <property type="component" value="Unassembled WGS sequence"/>
</dbReference>
<name>A0A1H7KCJ1_RUMAL</name>
<sequence length="128" mass="14317">MIRILTTGGVTLAELSGDLDHHTARLMRTDIDRELAEKRPRRLVIDFSSVTFMDSSGIGLIMGRYRIMNDQGGEVIVARPPAYIKKVLRLAGVDRLAPITDDLRGLIPKDIFKEKEAEKIEQTAPQTT</sequence>
<evidence type="ECO:0000256" key="1">
    <source>
        <dbReference type="ARBA" id="ARBA00009013"/>
    </source>
</evidence>
<organism evidence="4 5">
    <name type="scientific">Ruminococcus albus</name>
    <dbReference type="NCBI Taxonomy" id="1264"/>
    <lineage>
        <taxon>Bacteria</taxon>
        <taxon>Bacillati</taxon>
        <taxon>Bacillota</taxon>
        <taxon>Clostridia</taxon>
        <taxon>Eubacteriales</taxon>
        <taxon>Oscillospiraceae</taxon>
        <taxon>Ruminococcus</taxon>
    </lineage>
</organism>
<reference evidence="4 5" key="1">
    <citation type="submission" date="2016-10" db="EMBL/GenBank/DDBJ databases">
        <authorList>
            <person name="de Groot N.N."/>
        </authorList>
    </citation>
    <scope>NUCLEOTIDE SEQUENCE [LARGE SCALE GENOMIC DNA]</scope>
    <source>
        <strain evidence="4 5">KH2T6</strain>
    </source>
</reference>
<proteinExistence type="inferred from homology"/>
<dbReference type="PROSITE" id="PS50801">
    <property type="entry name" value="STAS"/>
    <property type="match status" value="1"/>
</dbReference>
<dbReference type="EMBL" id="FOAT01000006">
    <property type="protein sequence ID" value="SEK83677.1"/>
    <property type="molecule type" value="Genomic_DNA"/>
</dbReference>
<dbReference type="GO" id="GO:0043856">
    <property type="term" value="F:anti-sigma factor antagonist activity"/>
    <property type="evidence" value="ECO:0007669"/>
    <property type="project" value="InterPro"/>
</dbReference>
<dbReference type="SUPFAM" id="SSF52091">
    <property type="entry name" value="SpoIIaa-like"/>
    <property type="match status" value="1"/>
</dbReference>
<dbReference type="PANTHER" id="PTHR33495:SF2">
    <property type="entry name" value="ANTI-SIGMA FACTOR ANTAGONIST TM_1081-RELATED"/>
    <property type="match status" value="1"/>
</dbReference>